<feature type="compositionally biased region" description="Basic and acidic residues" evidence="1">
    <location>
        <begin position="182"/>
        <end position="195"/>
    </location>
</feature>
<dbReference type="KEGG" id="cpoy:GP475_05695"/>
<dbReference type="EMBL" id="CP046884">
    <property type="protein sequence ID" value="QNQ90190.1"/>
    <property type="molecule type" value="Genomic_DNA"/>
</dbReference>
<gene>
    <name evidence="2" type="ORF">GP475_05695</name>
</gene>
<organism evidence="2 3">
    <name type="scientific">Corynebacterium poyangense</name>
    <dbReference type="NCBI Taxonomy" id="2684405"/>
    <lineage>
        <taxon>Bacteria</taxon>
        <taxon>Bacillati</taxon>
        <taxon>Actinomycetota</taxon>
        <taxon>Actinomycetes</taxon>
        <taxon>Mycobacteriales</taxon>
        <taxon>Corynebacteriaceae</taxon>
        <taxon>Corynebacterium</taxon>
    </lineage>
</organism>
<accession>A0A7H0SNR5</accession>
<dbReference type="InterPro" id="IPR036104">
    <property type="entry name" value="BFN_sf"/>
</dbReference>
<protein>
    <submittedName>
        <fullName evidence="2">Bifunctional nuclease family protein</fullName>
    </submittedName>
</protein>
<feature type="region of interest" description="Disordered" evidence="1">
    <location>
        <begin position="149"/>
        <end position="207"/>
    </location>
</feature>
<dbReference type="AlphaFoldDB" id="A0A7H0SNR5"/>
<dbReference type="PROSITE" id="PS51658">
    <property type="entry name" value="BFN"/>
    <property type="match status" value="1"/>
</dbReference>
<dbReference type="Proteomes" id="UP000516320">
    <property type="component" value="Chromosome"/>
</dbReference>
<evidence type="ECO:0000313" key="3">
    <source>
        <dbReference type="Proteomes" id="UP000516320"/>
    </source>
</evidence>
<evidence type="ECO:0000313" key="2">
    <source>
        <dbReference type="EMBL" id="QNQ90190.1"/>
    </source>
</evidence>
<feature type="compositionally biased region" description="Basic and acidic residues" evidence="1">
    <location>
        <begin position="149"/>
        <end position="160"/>
    </location>
</feature>
<keyword evidence="3" id="KW-1185">Reference proteome</keyword>
<dbReference type="Pfam" id="PF02577">
    <property type="entry name" value="BFN_dom"/>
    <property type="match status" value="1"/>
</dbReference>
<sequence>MPAIEVLVHGVYELGPEGFSCALIEWLSEGRVVPIWLTPADATMLDLRLRGIHSRRPTSHDLIAQLVEVQGGVSTIVIDSYHEGVFSATLSLSDGTSFDIRSSDALMLSAVTGHSVYVEHDVLQQCSLYLGVEDLKHYFGIDLGGEGEHGGGNVDHDHSASGDAQADADFQSLMQSMGVTESDLRGEAEGDHEGPETDVTGESDDEK</sequence>
<evidence type="ECO:0000256" key="1">
    <source>
        <dbReference type="SAM" id="MobiDB-lite"/>
    </source>
</evidence>
<dbReference type="SUPFAM" id="SSF103256">
    <property type="entry name" value="Hypothetical protein TM0160"/>
    <property type="match status" value="1"/>
</dbReference>
<dbReference type="GO" id="GO:0004518">
    <property type="term" value="F:nuclease activity"/>
    <property type="evidence" value="ECO:0007669"/>
    <property type="project" value="InterPro"/>
</dbReference>
<reference evidence="2 3" key="1">
    <citation type="submission" date="2019-12" db="EMBL/GenBank/DDBJ databases">
        <title>Corynebacterium sp. nov., isolated from feces of the Anser Albifrons in China.</title>
        <authorList>
            <person name="Liu Q."/>
        </authorList>
    </citation>
    <scope>NUCLEOTIDE SEQUENCE [LARGE SCALE GENOMIC DNA]</scope>
    <source>
        <strain evidence="2 3">4H37-19</strain>
    </source>
</reference>
<name>A0A7H0SNR5_9CORY</name>
<dbReference type="Gene3D" id="3.10.690.10">
    <property type="entry name" value="Bifunctional nuclease domain"/>
    <property type="match status" value="1"/>
</dbReference>
<dbReference type="InterPro" id="IPR003729">
    <property type="entry name" value="Bi_nuclease_dom"/>
</dbReference>
<dbReference type="RefSeq" id="WP_187975645.1">
    <property type="nucleotide sequence ID" value="NZ_CP046884.1"/>
</dbReference>
<proteinExistence type="predicted"/>